<dbReference type="OrthoDB" id="9789432at2"/>
<reference evidence="2 3" key="1">
    <citation type="submission" date="2018-05" db="EMBL/GenBank/DDBJ databases">
        <title>Genomic Encyclopedia of Type Strains, Phase IV (KMG-IV): sequencing the most valuable type-strain genomes for metagenomic binning, comparative biology and taxonomic classification.</title>
        <authorList>
            <person name="Goeker M."/>
        </authorList>
    </citation>
    <scope>NUCLEOTIDE SEQUENCE [LARGE SCALE GENOMIC DNA]</scope>
    <source>
        <strain evidence="2 3">DSM 29661</strain>
    </source>
</reference>
<keyword evidence="3" id="KW-1185">Reference proteome</keyword>
<accession>A0A318L736</accession>
<sequence length="165" mass="19227">MFNPSRDEARRFFFDTWRKHQANDTLTDLERMTLAIILLHPEYHPVLDAPARYLEREWLPEDGQTNPFLHLAMHLSIEEQLSIDQPPGIRARIDALSLQHQDRHPALHDAMDGLAEMIWHAQRYQTPPDPQLYLHCLDRKLGRDPDPEVKPLPDDDGPGLILPPR</sequence>
<protein>
    <submittedName>
        <fullName evidence="2">Uncharacterized protein DUF1841</fullName>
    </submittedName>
</protein>
<organism evidence="2 3">
    <name type="scientific">Rivihabitans pingtungensis</name>
    <dbReference type="NCBI Taxonomy" id="1054498"/>
    <lineage>
        <taxon>Bacteria</taxon>
        <taxon>Pseudomonadati</taxon>
        <taxon>Pseudomonadota</taxon>
        <taxon>Betaproteobacteria</taxon>
        <taxon>Neisseriales</taxon>
        <taxon>Aquaspirillaceae</taxon>
        <taxon>Rivihabitans</taxon>
    </lineage>
</organism>
<dbReference type="Pfam" id="PF08897">
    <property type="entry name" value="DUF1841"/>
    <property type="match status" value="1"/>
</dbReference>
<proteinExistence type="predicted"/>
<dbReference type="EMBL" id="QJKI01000002">
    <property type="protein sequence ID" value="PXX81283.1"/>
    <property type="molecule type" value="Genomic_DNA"/>
</dbReference>
<dbReference type="RefSeq" id="WP_110389595.1">
    <property type="nucleotide sequence ID" value="NZ_CALCOA010000120.1"/>
</dbReference>
<name>A0A318L736_9NEIS</name>
<feature type="compositionally biased region" description="Basic and acidic residues" evidence="1">
    <location>
        <begin position="143"/>
        <end position="153"/>
    </location>
</feature>
<dbReference type="Proteomes" id="UP000247555">
    <property type="component" value="Unassembled WGS sequence"/>
</dbReference>
<comment type="caution">
    <text evidence="2">The sequence shown here is derived from an EMBL/GenBank/DDBJ whole genome shotgun (WGS) entry which is preliminary data.</text>
</comment>
<evidence type="ECO:0000256" key="1">
    <source>
        <dbReference type="SAM" id="MobiDB-lite"/>
    </source>
</evidence>
<gene>
    <name evidence="2" type="ORF">DFR34_102122</name>
</gene>
<dbReference type="AlphaFoldDB" id="A0A318L736"/>
<dbReference type="InterPro" id="IPR014993">
    <property type="entry name" value="DUF1841"/>
</dbReference>
<feature type="region of interest" description="Disordered" evidence="1">
    <location>
        <begin position="143"/>
        <end position="165"/>
    </location>
</feature>
<evidence type="ECO:0000313" key="3">
    <source>
        <dbReference type="Proteomes" id="UP000247555"/>
    </source>
</evidence>
<evidence type="ECO:0000313" key="2">
    <source>
        <dbReference type="EMBL" id="PXX81283.1"/>
    </source>
</evidence>